<proteinExistence type="predicted"/>
<comment type="caution">
    <text evidence="1">The sequence shown here is derived from an EMBL/GenBank/DDBJ whole genome shotgun (WGS) entry which is preliminary data.</text>
</comment>
<dbReference type="EMBL" id="DRYK01000061">
    <property type="protein sequence ID" value="HHP68092.1"/>
    <property type="molecule type" value="Genomic_DNA"/>
</dbReference>
<protein>
    <submittedName>
        <fullName evidence="1">Uncharacterized protein</fullName>
    </submittedName>
</protein>
<gene>
    <name evidence="1" type="ORF">ENM60_04830</name>
</gene>
<reference evidence="1" key="1">
    <citation type="journal article" date="2020" name="mSystems">
        <title>Genome- and Community-Level Interaction Insights into Carbon Utilization and Element Cycling Functions of Hydrothermarchaeota in Hydrothermal Sediment.</title>
        <authorList>
            <person name="Zhou Z."/>
            <person name="Liu Y."/>
            <person name="Xu W."/>
            <person name="Pan J."/>
            <person name="Luo Z.H."/>
            <person name="Li M."/>
        </authorList>
    </citation>
    <scope>NUCLEOTIDE SEQUENCE [LARGE SCALE GENOMIC DNA]</scope>
    <source>
        <strain evidence="1">SpSt-110</strain>
    </source>
</reference>
<dbReference type="AlphaFoldDB" id="A0A7J3XZH8"/>
<organism evidence="1">
    <name type="scientific">Thermogladius calderae</name>
    <dbReference type="NCBI Taxonomy" id="1200300"/>
    <lineage>
        <taxon>Archaea</taxon>
        <taxon>Thermoproteota</taxon>
        <taxon>Thermoprotei</taxon>
        <taxon>Desulfurococcales</taxon>
        <taxon>Desulfurococcaceae</taxon>
        <taxon>Thermogladius</taxon>
    </lineage>
</organism>
<evidence type="ECO:0000313" key="1">
    <source>
        <dbReference type="EMBL" id="HHP68092.1"/>
    </source>
</evidence>
<sequence>MDMTDELLGDIIEEVIEEYYEDKINIEDEYEDVLNYIVRRLVKKAGRKNKGEKYLKILERLRNKTPVAKLVISYLVSEYIRERDSGSLETPSSGEEYI</sequence>
<accession>A0A7J3XZH8</accession>
<name>A0A7J3XZH8_9CREN</name>